<dbReference type="Proteomes" id="UP001479436">
    <property type="component" value="Unassembled WGS sequence"/>
</dbReference>
<dbReference type="PANTHER" id="PTHR10663:SF405">
    <property type="entry name" value="ARF GUANINE NUCLEOTIDE EXCHANGE FACTOR SYT1"/>
    <property type="match status" value="1"/>
</dbReference>
<dbReference type="InterPro" id="IPR001849">
    <property type="entry name" value="PH_domain"/>
</dbReference>
<comment type="caution">
    <text evidence="4">The sequence shown here is derived from an EMBL/GenBank/DDBJ whole genome shotgun (WGS) entry which is preliminary data.</text>
</comment>
<dbReference type="InterPro" id="IPR041681">
    <property type="entry name" value="PH_9"/>
</dbReference>
<feature type="domain" description="PH" evidence="2">
    <location>
        <begin position="414"/>
        <end position="536"/>
    </location>
</feature>
<dbReference type="Gene3D" id="2.30.29.30">
    <property type="entry name" value="Pleckstrin-homology domain (PH domain)/Phosphotyrosine-binding domain (PTB)"/>
    <property type="match status" value="1"/>
</dbReference>
<dbReference type="EMBL" id="JASJQH010006983">
    <property type="protein sequence ID" value="KAK9721354.1"/>
    <property type="molecule type" value="Genomic_DNA"/>
</dbReference>
<dbReference type="SMART" id="SM00222">
    <property type="entry name" value="Sec7"/>
    <property type="match status" value="1"/>
</dbReference>
<evidence type="ECO:0000313" key="4">
    <source>
        <dbReference type="EMBL" id="KAK9721354.1"/>
    </source>
</evidence>
<evidence type="ECO:0000256" key="1">
    <source>
        <dbReference type="SAM" id="MobiDB-lite"/>
    </source>
</evidence>
<gene>
    <name evidence="4" type="ORF">K7432_003499</name>
</gene>
<name>A0ABR2W6Y8_9FUNG</name>
<dbReference type="PANTHER" id="PTHR10663">
    <property type="entry name" value="GUANYL-NUCLEOTIDE EXCHANGE FACTOR"/>
    <property type="match status" value="1"/>
</dbReference>
<dbReference type="InterPro" id="IPR035999">
    <property type="entry name" value="Sec7_dom_sf"/>
</dbReference>
<dbReference type="InterPro" id="IPR023394">
    <property type="entry name" value="Sec7_C_sf"/>
</dbReference>
<accession>A0ABR2W6Y8</accession>
<evidence type="ECO:0000259" key="2">
    <source>
        <dbReference type="PROSITE" id="PS50003"/>
    </source>
</evidence>
<protein>
    <submittedName>
        <fullName evidence="4">Uncharacterized protein</fullName>
    </submittedName>
</protein>
<dbReference type="SUPFAM" id="SSF48425">
    <property type="entry name" value="Sec7 domain"/>
    <property type="match status" value="1"/>
</dbReference>
<feature type="region of interest" description="Disordered" evidence="1">
    <location>
        <begin position="103"/>
        <end position="137"/>
    </location>
</feature>
<dbReference type="SUPFAM" id="SSF50729">
    <property type="entry name" value="PH domain-like"/>
    <property type="match status" value="1"/>
</dbReference>
<dbReference type="Pfam" id="PF01369">
    <property type="entry name" value="Sec7"/>
    <property type="match status" value="1"/>
</dbReference>
<reference evidence="4 5" key="1">
    <citation type="submission" date="2023-04" db="EMBL/GenBank/DDBJ databases">
        <title>Genome of Basidiobolus ranarum AG-B5.</title>
        <authorList>
            <person name="Stajich J.E."/>
            <person name="Carter-House D."/>
            <person name="Gryganskyi A."/>
        </authorList>
    </citation>
    <scope>NUCLEOTIDE SEQUENCE [LARGE SCALE GENOMIC DNA]</scope>
    <source>
        <strain evidence="4 5">AG-B5</strain>
    </source>
</reference>
<organism evidence="4 5">
    <name type="scientific">Basidiobolus ranarum</name>
    <dbReference type="NCBI Taxonomy" id="34480"/>
    <lineage>
        <taxon>Eukaryota</taxon>
        <taxon>Fungi</taxon>
        <taxon>Fungi incertae sedis</taxon>
        <taxon>Zoopagomycota</taxon>
        <taxon>Entomophthoromycotina</taxon>
        <taxon>Basidiobolomycetes</taxon>
        <taxon>Basidiobolales</taxon>
        <taxon>Basidiobolaceae</taxon>
        <taxon>Basidiobolus</taxon>
    </lineage>
</organism>
<dbReference type="PROSITE" id="PS50190">
    <property type="entry name" value="SEC7"/>
    <property type="match status" value="1"/>
</dbReference>
<dbReference type="InterPro" id="IPR000904">
    <property type="entry name" value="Sec7_dom"/>
</dbReference>
<evidence type="ECO:0000313" key="5">
    <source>
        <dbReference type="Proteomes" id="UP001479436"/>
    </source>
</evidence>
<dbReference type="Gene3D" id="1.10.1000.11">
    <property type="entry name" value="Arf Nucleotide-binding Site Opener,domain 2"/>
    <property type="match status" value="1"/>
</dbReference>
<dbReference type="SMART" id="SM00233">
    <property type="entry name" value="PH"/>
    <property type="match status" value="1"/>
</dbReference>
<keyword evidence="5" id="KW-1185">Reference proteome</keyword>
<proteinExistence type="predicted"/>
<sequence length="660" mass="74732">MASTNVSNALFEAPPPYTKDSPKETRVNRTTTIATFTRTLPLNQRPNSLSFDLGDVNFISVLDRKAQAADAAKKRISANEIFEDPLTRRASKLTISVTIEEVEESGTQEETVSTVNNDPSTLDVCDDTSKESVENNPNHVQSLEKTSNETLLAAPEVDATPTTLSKDQTEGSSIDKLMKEFSFVGEPIDMALRKFLAQYELPKEAQQIDRVMQVFAQKYHSENPYLFLLPDVVYSVAFSLMLLHTDAHNKHVKQKMSKQQYVRQTRMLEQGEIIAPEILEILYDNVTTVEFSYGEKINSENKPKPPKVSWLRRMLDKNSGSIAPNSYDVSAHFATDVLASKISLFEPERGQYTYRGSQSILREAFLKTAFKLKSSSNKSPLPGNNHHSESNPSQVAIPKLLTAHEHEDSFTFLKCIKAGIVRRKCDLTHGGKRANIRSWKKLWMVLSGSQLIFFQEGPSSKPNGKSHSGNHTGLVPSAKPHSIISTKNCIGLIDKDYNTYPYVFRLVAPTKREYLFRFDSEEEMIDWMAKVNYIAAFETVGIKPRGTDELAKNKVSELSLSEIAQEELERHILVQSHIEDLNTRILKCQTLLDTNGLLQKQISVMIPLQRRTQQRAIDTAADITRRLKETYLEFQKWRCYKEILEADLVISEMAMEKCHS</sequence>
<feature type="domain" description="SEC7" evidence="3">
    <location>
        <begin position="129"/>
        <end position="289"/>
    </location>
</feature>
<evidence type="ECO:0000259" key="3">
    <source>
        <dbReference type="PROSITE" id="PS50190"/>
    </source>
</evidence>
<dbReference type="InterPro" id="IPR011993">
    <property type="entry name" value="PH-like_dom_sf"/>
</dbReference>
<feature type="region of interest" description="Disordered" evidence="1">
    <location>
        <begin position="1"/>
        <end position="26"/>
    </location>
</feature>
<dbReference type="PROSITE" id="PS50003">
    <property type="entry name" value="PH_DOMAIN"/>
    <property type="match status" value="1"/>
</dbReference>
<dbReference type="Pfam" id="PF15410">
    <property type="entry name" value="PH_9"/>
    <property type="match status" value="1"/>
</dbReference>